<evidence type="ECO:0000256" key="1">
    <source>
        <dbReference type="ARBA" id="ARBA00022723"/>
    </source>
</evidence>
<dbReference type="OrthoDB" id="265717at2759"/>
<dbReference type="InterPro" id="IPR002893">
    <property type="entry name" value="Znf_MYND"/>
</dbReference>
<keyword evidence="3" id="KW-0862">Zinc</keyword>
<proteinExistence type="predicted"/>
<dbReference type="Gene3D" id="6.10.140.2220">
    <property type="match status" value="1"/>
</dbReference>
<dbReference type="Proteomes" id="UP000053477">
    <property type="component" value="Unassembled WGS sequence"/>
</dbReference>
<reference evidence="6 7" key="1">
    <citation type="submission" date="2015-04" db="EMBL/GenBank/DDBJ databases">
        <title>Complete genome sequence of Schizopora paradoxa KUC8140, a cosmopolitan wood degrader in East Asia.</title>
        <authorList>
            <consortium name="DOE Joint Genome Institute"/>
            <person name="Min B."/>
            <person name="Park H."/>
            <person name="Jang Y."/>
            <person name="Kim J.-J."/>
            <person name="Kim K.H."/>
            <person name="Pangilinan J."/>
            <person name="Lipzen A."/>
            <person name="Riley R."/>
            <person name="Grigoriev I.V."/>
            <person name="Spatafora J.W."/>
            <person name="Choi I.-G."/>
        </authorList>
    </citation>
    <scope>NUCLEOTIDE SEQUENCE [LARGE SCALE GENOMIC DNA]</scope>
    <source>
        <strain evidence="6 7">KUC8140</strain>
    </source>
</reference>
<keyword evidence="2 4" id="KW-0863">Zinc-finger</keyword>
<sequence length="826" mass="93452">MCGDPRHRDLGQGQGQLFEFAHDNADITLIKPPTSTRSCLRSLRAGLPAENRMSDHNFLRERAKRPKQHTEQELRRIMSTILPKAKNGTLQEMRFFAEGMGEFSEFIVPEVFEAFLEHLKASETPSIETLPTSFALKADCSFKNPKVHRALEALLGLANAAPFSHLIQTRAEIGELLVARWPGVLSWMWYFFIACFEKSLADGFLRARIHRGLCLMFAVGCNRDKCTAEIGEIPGTIRLSTSICMLDLKGAFMDEEDTWLGTFSLSYFLEVKTSASLLDEVLEAVGGNSKRFVDTIIARLGRALETLEMIERSASVYVALISILDLFPKHPLWIALRSRNPIIILTKALHRLLEVLPQASSGRFNPDSDSKIQHLIISILSHISSVMREDSARIKLALQALQAGIMTALIDCAPIAFTFKAVDRDAMVDVLKQFSWLTTRLPVARQASAELEKLERSCSVQTRFNASTLDVRNAWLTFYDAILARRTILTQMQALNSTPMACDNCFRFDERANFKKCAGCGMAHYCSKDCQSQAWKERGHRAECKTLKNKPVKSRRRTANQERYFLARVAVNDAQHRKEHLKQMARMGLRHISVSVDYTAFPPRCAAEYDHEDLESYAKETADIVEATGRLLERCRSMDAQLASLPLNGLSPQPYEEVRVPNVLSGVSRVKKSENLEKYRIRLGDEDAQSSGAPSGLPPVLLVVCLPADEGQLPREERFVVDDFWDFVHIKLEDADVDFPEGFQEKDTENKYGVAHESYSPEVQEMVRLALLRKSRRASAENELAERVDQQQVDLMRIMRSMYNTRVHSLRSMTALMHLMTSLKLI</sequence>
<evidence type="ECO:0000313" key="7">
    <source>
        <dbReference type="Proteomes" id="UP000053477"/>
    </source>
</evidence>
<keyword evidence="7" id="KW-1185">Reference proteome</keyword>
<name>A0A0H2RCA7_9AGAM</name>
<gene>
    <name evidence="6" type="ORF">SCHPADRAFT_909777</name>
</gene>
<evidence type="ECO:0000259" key="5">
    <source>
        <dbReference type="PROSITE" id="PS50865"/>
    </source>
</evidence>
<dbReference type="EMBL" id="KQ086160">
    <property type="protein sequence ID" value="KLO07108.1"/>
    <property type="molecule type" value="Genomic_DNA"/>
</dbReference>
<accession>A0A0H2RCA7</accession>
<dbReference type="PROSITE" id="PS50865">
    <property type="entry name" value="ZF_MYND_2"/>
    <property type="match status" value="1"/>
</dbReference>
<dbReference type="InParanoid" id="A0A0H2RCA7"/>
<evidence type="ECO:0000313" key="6">
    <source>
        <dbReference type="EMBL" id="KLO07108.1"/>
    </source>
</evidence>
<protein>
    <recommendedName>
        <fullName evidence="5">MYND-type domain-containing protein</fullName>
    </recommendedName>
</protein>
<dbReference type="SUPFAM" id="SSF144232">
    <property type="entry name" value="HIT/MYND zinc finger-like"/>
    <property type="match status" value="1"/>
</dbReference>
<feature type="domain" description="MYND-type" evidence="5">
    <location>
        <begin position="502"/>
        <end position="544"/>
    </location>
</feature>
<dbReference type="Pfam" id="PF01753">
    <property type="entry name" value="zf-MYND"/>
    <property type="match status" value="1"/>
</dbReference>
<evidence type="ECO:0000256" key="4">
    <source>
        <dbReference type="PROSITE-ProRule" id="PRU00134"/>
    </source>
</evidence>
<dbReference type="AlphaFoldDB" id="A0A0H2RCA7"/>
<dbReference type="STRING" id="27342.A0A0H2RCA7"/>
<dbReference type="Gene3D" id="1.10.220.160">
    <property type="match status" value="1"/>
</dbReference>
<dbReference type="GO" id="GO:0008270">
    <property type="term" value="F:zinc ion binding"/>
    <property type="evidence" value="ECO:0007669"/>
    <property type="project" value="UniProtKB-KW"/>
</dbReference>
<dbReference type="PROSITE" id="PS01360">
    <property type="entry name" value="ZF_MYND_1"/>
    <property type="match status" value="1"/>
</dbReference>
<evidence type="ECO:0000256" key="2">
    <source>
        <dbReference type="ARBA" id="ARBA00022771"/>
    </source>
</evidence>
<organism evidence="6 7">
    <name type="scientific">Schizopora paradoxa</name>
    <dbReference type="NCBI Taxonomy" id="27342"/>
    <lineage>
        <taxon>Eukaryota</taxon>
        <taxon>Fungi</taxon>
        <taxon>Dikarya</taxon>
        <taxon>Basidiomycota</taxon>
        <taxon>Agaricomycotina</taxon>
        <taxon>Agaricomycetes</taxon>
        <taxon>Hymenochaetales</taxon>
        <taxon>Schizoporaceae</taxon>
        <taxon>Schizopora</taxon>
    </lineage>
</organism>
<evidence type="ECO:0000256" key="3">
    <source>
        <dbReference type="ARBA" id="ARBA00022833"/>
    </source>
</evidence>
<keyword evidence="1" id="KW-0479">Metal-binding</keyword>